<feature type="transmembrane region" description="Helical" evidence="7">
    <location>
        <begin position="455"/>
        <end position="474"/>
    </location>
</feature>
<protein>
    <submittedName>
        <fullName evidence="10">Major facilitator superfamily transporter</fullName>
    </submittedName>
</protein>
<evidence type="ECO:0000256" key="7">
    <source>
        <dbReference type="SAM" id="Phobius"/>
    </source>
</evidence>
<evidence type="ECO:0000256" key="3">
    <source>
        <dbReference type="ARBA" id="ARBA00022692"/>
    </source>
</evidence>
<evidence type="ECO:0000313" key="10">
    <source>
        <dbReference type="EMBL" id="KAG7371685.1"/>
    </source>
</evidence>
<feature type="transmembrane region" description="Helical" evidence="7">
    <location>
        <begin position="568"/>
        <end position="586"/>
    </location>
</feature>
<dbReference type="InterPro" id="IPR050189">
    <property type="entry name" value="MFS_Efflux_Transporters"/>
</dbReference>
<dbReference type="EMBL" id="JAGRRH010000003">
    <property type="protein sequence ID" value="KAG7371685.1"/>
    <property type="molecule type" value="Genomic_DNA"/>
</dbReference>
<name>A0A9K3M1I4_9STRA</name>
<keyword evidence="3 7" id="KW-0812">Transmembrane</keyword>
<accession>A0A9K3M1I4</accession>
<dbReference type="CDD" id="cd17325">
    <property type="entry name" value="MFS_MdtG_SLC18_like"/>
    <property type="match status" value="1"/>
</dbReference>
<feature type="transmembrane region" description="Helical" evidence="7">
    <location>
        <begin position="658"/>
        <end position="678"/>
    </location>
</feature>
<reference evidence="10" key="2">
    <citation type="submission" date="2021-04" db="EMBL/GenBank/DDBJ databases">
        <authorList>
            <person name="Podell S."/>
        </authorList>
    </citation>
    <scope>NUCLEOTIDE SEQUENCE</scope>
    <source>
        <strain evidence="10">Hildebrandi</strain>
    </source>
</reference>
<feature type="transmembrane region" description="Helical" evidence="7">
    <location>
        <begin position="629"/>
        <end position="646"/>
    </location>
</feature>
<keyword evidence="4 7" id="KW-1133">Transmembrane helix</keyword>
<keyword evidence="11" id="KW-1185">Reference proteome</keyword>
<feature type="domain" description="Major facilitator superfamily (MFS) profile" evidence="8">
    <location>
        <begin position="331"/>
        <end position="743"/>
    </location>
</feature>
<dbReference type="EMBL" id="JAGRRH010000024">
    <property type="protein sequence ID" value="KAG7342584.1"/>
    <property type="molecule type" value="Genomic_DNA"/>
</dbReference>
<dbReference type="PANTHER" id="PTHR43124">
    <property type="entry name" value="PURINE EFFLUX PUMP PBUE"/>
    <property type="match status" value="1"/>
</dbReference>
<reference evidence="10" key="1">
    <citation type="journal article" date="2021" name="Sci. Rep.">
        <title>Diploid genomic architecture of Nitzschia inconspicua, an elite biomass production diatom.</title>
        <authorList>
            <person name="Oliver A."/>
            <person name="Podell S."/>
            <person name="Pinowska A."/>
            <person name="Traller J.C."/>
            <person name="Smith S.R."/>
            <person name="McClure R."/>
            <person name="Beliaev A."/>
            <person name="Bohutskyi P."/>
            <person name="Hill E.A."/>
            <person name="Rabines A."/>
            <person name="Zheng H."/>
            <person name="Allen L.Z."/>
            <person name="Kuo A."/>
            <person name="Grigoriev I.V."/>
            <person name="Allen A.E."/>
            <person name="Hazlebeck D."/>
            <person name="Allen E.E."/>
        </authorList>
    </citation>
    <scope>NUCLEOTIDE SEQUENCE</scope>
    <source>
        <strain evidence="10">Hildebrandi</strain>
    </source>
</reference>
<feature type="transmembrane region" description="Helical" evidence="7">
    <location>
        <begin position="420"/>
        <end position="443"/>
    </location>
</feature>
<keyword evidence="5 7" id="KW-0472">Membrane</keyword>
<evidence type="ECO:0000256" key="4">
    <source>
        <dbReference type="ARBA" id="ARBA00022989"/>
    </source>
</evidence>
<dbReference type="Pfam" id="PF07690">
    <property type="entry name" value="MFS_1"/>
    <property type="match status" value="1"/>
</dbReference>
<feature type="transmembrane region" description="Helical" evidence="7">
    <location>
        <begin position="486"/>
        <end position="505"/>
    </location>
</feature>
<dbReference type="InterPro" id="IPR011701">
    <property type="entry name" value="MFS"/>
</dbReference>
<organism evidence="10 11">
    <name type="scientific">Nitzschia inconspicua</name>
    <dbReference type="NCBI Taxonomy" id="303405"/>
    <lineage>
        <taxon>Eukaryota</taxon>
        <taxon>Sar</taxon>
        <taxon>Stramenopiles</taxon>
        <taxon>Ochrophyta</taxon>
        <taxon>Bacillariophyta</taxon>
        <taxon>Bacillariophyceae</taxon>
        <taxon>Bacillariophycidae</taxon>
        <taxon>Bacillariales</taxon>
        <taxon>Bacillariaceae</taxon>
        <taxon>Nitzschia</taxon>
    </lineage>
</organism>
<evidence type="ECO:0000313" key="9">
    <source>
        <dbReference type="EMBL" id="KAG7342584.1"/>
    </source>
</evidence>
<feature type="transmembrane region" description="Helical" evidence="7">
    <location>
        <begin position="396"/>
        <end position="414"/>
    </location>
</feature>
<evidence type="ECO:0000259" key="8">
    <source>
        <dbReference type="PROSITE" id="PS50850"/>
    </source>
</evidence>
<dbReference type="PANTHER" id="PTHR43124:SF3">
    <property type="entry name" value="CHLORAMPHENICOL EFFLUX PUMP RV0191"/>
    <property type="match status" value="1"/>
</dbReference>
<dbReference type="AlphaFoldDB" id="A0A9K3M1I4"/>
<sequence>METFFHHGLQSCSRRGGFLLTSSILTKTKRRRTLFHNNNNPDTNSVIFRPKSRYHRHPIVVPQQQYYHSNCHSTTTAVAVAAQHSLSPSNRLISLSSQDRTMDAFGECSQNTSKLKLELNTRQPHKYYNNSVVSKQKRTFASSSTSTTTTTTSSSLSQSPSSSIPKWIQSLDPRKTMETRDVYRYLRLEQFSRDELEQRFNDILRAPTATTMTMEGKEVSDDTTINNKELSKEQLCSYMHHRIEEMETKTTPSPIIPPDDDKTSYLLQQQQQQQQILQWRQKWRQQYIELQSQQLWNFLQLSNNTTTITRLGQQQFVTRLQDSAKAVDFQRIAPLTISMLMVGSTVGVTTPAMPFVVQNLGLTAGEYGMVVSAFALAKMVGNIPFAVLVERDGRKPYLVYSMILISAGVGAIGMANGFEQLYVCRLLTGLGVAALSTAATMTVTDISTPLNRASTFAPIMSAFAAGTALGPALGGMLVDQVGLNPLFLSVGASYILLAAINNALLDETMTKHNMKFPWQQETQSPQQTTPNTDKESTVSIGEAFQKALGQWVPLLSEAPVRNVCIMNAFYWVALAGSQMTLLPLILTNPDGLSMTATQVGQVYMGMSAVQVLGNPIFAKLVDRIGKVPGIIGGCTLISASMLALPFCDNTHGMEQMAAVLGMWAVGSTLLSTSPLAYISDRVDDQKRAQAIALLRTSGDVGFLIGASSMGALADWAGSLDLAMQSSSVVLGTATAWFATRNLLTAKLATK</sequence>
<dbReference type="InterPro" id="IPR020846">
    <property type="entry name" value="MFS_dom"/>
</dbReference>
<keyword evidence="2" id="KW-1003">Cell membrane</keyword>
<feature type="transmembrane region" description="Helical" evidence="7">
    <location>
        <begin position="335"/>
        <end position="357"/>
    </location>
</feature>
<feature type="transmembrane region" description="Helical" evidence="7">
    <location>
        <begin position="598"/>
        <end position="617"/>
    </location>
</feature>
<feature type="region of interest" description="Disordered" evidence="6">
    <location>
        <begin position="138"/>
        <end position="170"/>
    </location>
</feature>
<evidence type="ECO:0000256" key="6">
    <source>
        <dbReference type="SAM" id="MobiDB-lite"/>
    </source>
</evidence>
<feature type="compositionally biased region" description="Low complexity" evidence="6">
    <location>
        <begin position="142"/>
        <end position="163"/>
    </location>
</feature>
<dbReference type="OrthoDB" id="419616at2759"/>
<proteinExistence type="predicted"/>
<gene>
    <name evidence="10" type="ORF">IV203_017826</name>
    <name evidence="9" type="ORF">IV203_020527</name>
</gene>
<dbReference type="GO" id="GO:0022857">
    <property type="term" value="F:transmembrane transporter activity"/>
    <property type="evidence" value="ECO:0007669"/>
    <property type="project" value="InterPro"/>
</dbReference>
<evidence type="ECO:0000256" key="1">
    <source>
        <dbReference type="ARBA" id="ARBA00004651"/>
    </source>
</evidence>
<evidence type="ECO:0000256" key="2">
    <source>
        <dbReference type="ARBA" id="ARBA00022475"/>
    </source>
</evidence>
<dbReference type="GO" id="GO:0005886">
    <property type="term" value="C:plasma membrane"/>
    <property type="evidence" value="ECO:0007669"/>
    <property type="project" value="UniProtKB-SubCell"/>
</dbReference>
<dbReference type="Proteomes" id="UP000693970">
    <property type="component" value="Unassembled WGS sequence"/>
</dbReference>
<comment type="subcellular location">
    <subcellularLocation>
        <location evidence="1">Cell membrane</location>
        <topology evidence="1">Multi-pass membrane protein</topology>
    </subcellularLocation>
</comment>
<comment type="caution">
    <text evidence="10">The sequence shown here is derived from an EMBL/GenBank/DDBJ whole genome shotgun (WGS) entry which is preliminary data.</text>
</comment>
<dbReference type="PROSITE" id="PS50850">
    <property type="entry name" value="MFS"/>
    <property type="match status" value="1"/>
</dbReference>
<evidence type="ECO:0000313" key="11">
    <source>
        <dbReference type="Proteomes" id="UP000693970"/>
    </source>
</evidence>
<feature type="transmembrane region" description="Helical" evidence="7">
    <location>
        <begin position="369"/>
        <end position="389"/>
    </location>
</feature>
<evidence type="ECO:0000256" key="5">
    <source>
        <dbReference type="ARBA" id="ARBA00023136"/>
    </source>
</evidence>